<evidence type="ECO:0000259" key="1">
    <source>
        <dbReference type="Pfam" id="PF00248"/>
    </source>
</evidence>
<dbReference type="RefSeq" id="WP_066446489.1">
    <property type="nucleotide sequence ID" value="NZ_JANKBF010000003.1"/>
</dbReference>
<gene>
    <name evidence="2" type="ORF">EDD60_102175</name>
</gene>
<dbReference type="SUPFAM" id="SSF51430">
    <property type="entry name" value="NAD(P)-linked oxidoreductase"/>
    <property type="match status" value="1"/>
</dbReference>
<evidence type="ECO:0000313" key="2">
    <source>
        <dbReference type="EMBL" id="TCW02210.1"/>
    </source>
</evidence>
<dbReference type="InterPro" id="IPR023210">
    <property type="entry name" value="NADP_OxRdtase_dom"/>
</dbReference>
<feature type="domain" description="NADP-dependent oxidoreductase" evidence="1">
    <location>
        <begin position="24"/>
        <end position="130"/>
    </location>
</feature>
<sequence>MNLFNQKESIYQKIIHHQKINSFIIHKNHHYYDVIHECEEKLQSLQHDYFDMILLHFDQKNIIKQWYALEQLWIGGYTKSLGVIDISSQSLLKIVDESYLKPMFYYKKKNHNDLNLIKQICYQYGIIFVNQS</sequence>
<dbReference type="EMBL" id="SMCQ01000002">
    <property type="protein sequence ID" value="TCW02210.1"/>
    <property type="molecule type" value="Genomic_DNA"/>
</dbReference>
<dbReference type="AlphaFoldDB" id="A0A4R3Z9V9"/>
<proteinExistence type="predicted"/>
<accession>A0A4R3Z9V9</accession>
<comment type="caution">
    <text evidence="2">The sequence shown here is derived from an EMBL/GenBank/DDBJ whole genome shotgun (WGS) entry which is preliminary data.</text>
</comment>
<dbReference type="InterPro" id="IPR036812">
    <property type="entry name" value="NAD(P)_OxRdtase_dom_sf"/>
</dbReference>
<protein>
    <submittedName>
        <fullName evidence="2">Aldo/keto reductase family protein</fullName>
    </submittedName>
</protein>
<dbReference type="Proteomes" id="UP000295515">
    <property type="component" value="Unassembled WGS sequence"/>
</dbReference>
<dbReference type="Pfam" id="PF00248">
    <property type="entry name" value="Aldo_ket_red"/>
    <property type="match status" value="1"/>
</dbReference>
<dbReference type="GeneID" id="98914412"/>
<reference evidence="2 3" key="1">
    <citation type="submission" date="2019-03" db="EMBL/GenBank/DDBJ databases">
        <title>Genomic Encyclopedia of Type Strains, Phase IV (KMG-IV): sequencing the most valuable type-strain genomes for metagenomic binning, comparative biology and taxonomic classification.</title>
        <authorList>
            <person name="Goeker M."/>
        </authorList>
    </citation>
    <scope>NUCLEOTIDE SEQUENCE [LARGE SCALE GENOMIC DNA]</scope>
    <source>
        <strain evidence="2 3">DSM 29487</strain>
    </source>
</reference>
<evidence type="ECO:0000313" key="3">
    <source>
        <dbReference type="Proteomes" id="UP000295515"/>
    </source>
</evidence>
<dbReference type="Gene3D" id="3.20.20.100">
    <property type="entry name" value="NADP-dependent oxidoreductase domain"/>
    <property type="match status" value="1"/>
</dbReference>
<name>A0A4R3Z9V9_9FIRM</name>
<keyword evidence="3" id="KW-1185">Reference proteome</keyword>
<organism evidence="2 3">
    <name type="scientific">Longibaculum muris</name>
    <dbReference type="NCBI Taxonomy" id="1796628"/>
    <lineage>
        <taxon>Bacteria</taxon>
        <taxon>Bacillati</taxon>
        <taxon>Bacillota</taxon>
        <taxon>Erysipelotrichia</taxon>
        <taxon>Erysipelotrichales</taxon>
        <taxon>Coprobacillaceae</taxon>
        <taxon>Longibaculum</taxon>
    </lineage>
</organism>